<protein>
    <submittedName>
        <fullName evidence="1">Uncharacterized protein</fullName>
    </submittedName>
</protein>
<dbReference type="RefSeq" id="WP_349427192.1">
    <property type="nucleotide sequence ID" value="NZ_CP151632.1"/>
</dbReference>
<organism evidence="1">
    <name type="scientific">Microbacterium sp. LWS13-1.2</name>
    <dbReference type="NCBI Taxonomy" id="3135264"/>
    <lineage>
        <taxon>Bacteria</taxon>
        <taxon>Bacillati</taxon>
        <taxon>Actinomycetota</taxon>
        <taxon>Actinomycetes</taxon>
        <taxon>Micrococcales</taxon>
        <taxon>Microbacteriaceae</taxon>
        <taxon>Microbacterium</taxon>
    </lineage>
</organism>
<gene>
    <name evidence="1" type="ORF">MRBLWS13_000155</name>
</gene>
<name>A0AAU6S6M8_9MICO</name>
<evidence type="ECO:0000313" key="1">
    <source>
        <dbReference type="EMBL" id="WZO32561.1"/>
    </source>
</evidence>
<proteinExistence type="predicted"/>
<sequence length="644" mass="70182">MLLNFKTITCARCGGERIMSVACPDCGAVAPSGEVDSNVVRRRQGLARVKLKRVEAEGDVHARPDSNGLSELLREMLAALGAFSRAPLSEETITRLARALAAIDVTQKELAVRAGRRPGIGLTRAREESVARLDSVWQEYEEALVAPTPAQAQAAAKRAQALMNTAADPIVAAGRLERAASILEDESQTVPVRVLNVLEERFPDTPFLEVLSTGRAYASNQLGIAVGPNSGLSYLLLESIAARSLNPDRFREKLRICAAGAHRPERLTTIASMDGAVQALSETHRLVMEAAIAYGAAIAKDGDDRSVVRRTGRLMSEMYESGGAAFGWYRLLEREVSAVDAFARQQEEDVTAVVAKLQNGPLSAVFADAERFLRNAPNHGRSFDFDPDSQRVLIRLRSHPETAIELDDYVDRAFAFLETLLASIWGLENALELACIEVSLSEADALYLGFSPLALAAATLPRLTEMTVERFRADGDTWYFDVTTAQPDLLVPAISIASIPRVDAKEIVLRVANEPELTVSLSSWRELGVGDDPNGKMMSLLRVKWTSSLEGEPVLTETDVQFLLLALGKGALEGDMSTVRHLRQIRSWSADRGWVREAELSTRLIAATRGIGVESLRDELVTMAAHAQVPKMPVARAIRVLVDL</sequence>
<dbReference type="AlphaFoldDB" id="A0AAU6S6M8"/>
<accession>A0AAU6S6M8</accession>
<reference evidence="1" key="1">
    <citation type="submission" date="2024-04" db="EMBL/GenBank/DDBJ databases">
        <authorList>
            <person name="Roder T."/>
            <person name="Oberhansli S."/>
            <person name="Kreuzer M."/>
        </authorList>
    </citation>
    <scope>NUCLEOTIDE SEQUENCE</scope>
    <source>
        <strain evidence="1">LWS13-1.2</strain>
    </source>
</reference>
<dbReference type="EMBL" id="CP151632">
    <property type="protein sequence ID" value="WZO32561.1"/>
    <property type="molecule type" value="Genomic_DNA"/>
</dbReference>